<evidence type="ECO:0000313" key="1">
    <source>
        <dbReference type="EMBL" id="PIA45996.1"/>
    </source>
</evidence>
<keyword evidence="2" id="KW-1185">Reference proteome</keyword>
<gene>
    <name evidence="1" type="ORF">AQUCO_01600337v1</name>
</gene>
<dbReference type="EMBL" id="KZ305033">
    <property type="protein sequence ID" value="PIA45996.1"/>
    <property type="molecule type" value="Genomic_DNA"/>
</dbReference>
<accession>A0A2G5DRD9</accession>
<proteinExistence type="predicted"/>
<evidence type="ECO:0000313" key="2">
    <source>
        <dbReference type="Proteomes" id="UP000230069"/>
    </source>
</evidence>
<dbReference type="Proteomes" id="UP000230069">
    <property type="component" value="Unassembled WGS sequence"/>
</dbReference>
<dbReference type="InParanoid" id="A0A2G5DRD9"/>
<name>A0A2G5DRD9_AQUCA</name>
<protein>
    <submittedName>
        <fullName evidence="1">Uncharacterized protein</fullName>
    </submittedName>
</protein>
<dbReference type="AlphaFoldDB" id="A0A2G5DRD9"/>
<organism evidence="1 2">
    <name type="scientific">Aquilegia coerulea</name>
    <name type="common">Rocky mountain columbine</name>
    <dbReference type="NCBI Taxonomy" id="218851"/>
    <lineage>
        <taxon>Eukaryota</taxon>
        <taxon>Viridiplantae</taxon>
        <taxon>Streptophyta</taxon>
        <taxon>Embryophyta</taxon>
        <taxon>Tracheophyta</taxon>
        <taxon>Spermatophyta</taxon>
        <taxon>Magnoliopsida</taxon>
        <taxon>Ranunculales</taxon>
        <taxon>Ranunculaceae</taxon>
        <taxon>Thalictroideae</taxon>
        <taxon>Aquilegia</taxon>
    </lineage>
</organism>
<reference evidence="1 2" key="1">
    <citation type="submission" date="2017-09" db="EMBL/GenBank/DDBJ databases">
        <title>WGS assembly of Aquilegia coerulea Goldsmith.</title>
        <authorList>
            <person name="Hodges S."/>
            <person name="Kramer E."/>
            <person name="Nordborg M."/>
            <person name="Tomkins J."/>
            <person name="Borevitz J."/>
            <person name="Derieg N."/>
            <person name="Yan J."/>
            <person name="Mihaltcheva S."/>
            <person name="Hayes R.D."/>
            <person name="Rokhsar D."/>
        </authorList>
    </citation>
    <scope>NUCLEOTIDE SEQUENCE [LARGE SCALE GENOMIC DNA]</scope>
    <source>
        <strain evidence="2">cv. Goldsmith</strain>
    </source>
</reference>
<sequence>MWCLSLYVFAAEDCLSWRVCSLEAGLVSQNFRYIVTEGVETGRKKKRLGMKPSGRVKMGGSFADICCGLFAQPRNLSGMYISVMEGWRFYRSVFFVRCSLTSIVLSQLNE</sequence>